<dbReference type="SUPFAM" id="SSF56436">
    <property type="entry name" value="C-type lectin-like"/>
    <property type="match status" value="1"/>
</dbReference>
<keyword evidence="4" id="KW-0732">Signal</keyword>
<accession>A0ABD3VHK5</accession>
<reference evidence="8 9" key="1">
    <citation type="submission" date="2024-11" db="EMBL/GenBank/DDBJ databases">
        <title>Chromosome-level genome assembly of the freshwater bivalve Anodonta woodiana.</title>
        <authorList>
            <person name="Chen X."/>
        </authorList>
    </citation>
    <scope>NUCLEOTIDE SEQUENCE [LARGE SCALE GENOMIC DNA]</scope>
    <source>
        <strain evidence="8">MN2024</strain>
        <tissue evidence="8">Gills</tissue>
    </source>
</reference>
<dbReference type="CDD" id="cd00037">
    <property type="entry name" value="CLECT"/>
    <property type="match status" value="1"/>
</dbReference>
<dbReference type="InterPro" id="IPR003598">
    <property type="entry name" value="Ig_sub2"/>
</dbReference>
<dbReference type="Proteomes" id="UP001634394">
    <property type="component" value="Unassembled WGS sequence"/>
</dbReference>
<dbReference type="CDD" id="cd00063">
    <property type="entry name" value="FN3"/>
    <property type="match status" value="4"/>
</dbReference>
<gene>
    <name evidence="8" type="ORF">ACJMK2_010737</name>
</gene>
<feature type="domain" description="Ig-like" evidence="6">
    <location>
        <begin position="189"/>
        <end position="282"/>
    </location>
</feature>
<dbReference type="PANTHER" id="PTHR44170">
    <property type="entry name" value="PROTEIN SIDEKICK"/>
    <property type="match status" value="1"/>
</dbReference>
<dbReference type="FunFam" id="2.60.40.10:FF:000035">
    <property type="entry name" value="Contactin 1"/>
    <property type="match status" value="1"/>
</dbReference>
<evidence type="ECO:0000313" key="9">
    <source>
        <dbReference type="Proteomes" id="UP001634394"/>
    </source>
</evidence>
<feature type="domain" description="Fibronectin type-III" evidence="7">
    <location>
        <begin position="1000"/>
        <end position="1098"/>
    </location>
</feature>
<evidence type="ECO:0000256" key="3">
    <source>
        <dbReference type="ARBA" id="ARBA00023319"/>
    </source>
</evidence>
<dbReference type="PROSITE" id="PS50853">
    <property type="entry name" value="FN3"/>
    <property type="match status" value="4"/>
</dbReference>
<proteinExistence type="predicted"/>
<dbReference type="Gene3D" id="2.60.40.10">
    <property type="entry name" value="Immunoglobulins"/>
    <property type="match status" value="10"/>
</dbReference>
<feature type="domain" description="Fibronectin type-III" evidence="7">
    <location>
        <begin position="1103"/>
        <end position="1199"/>
    </location>
</feature>
<feature type="domain" description="Fibronectin type-III" evidence="7">
    <location>
        <begin position="900"/>
        <end position="995"/>
    </location>
</feature>
<dbReference type="PANTHER" id="PTHR44170:SF6">
    <property type="entry name" value="CONTACTIN"/>
    <property type="match status" value="1"/>
</dbReference>
<dbReference type="InterPro" id="IPR013783">
    <property type="entry name" value="Ig-like_fold"/>
</dbReference>
<name>A0ABD3VHK5_SINWO</name>
<protein>
    <recommendedName>
        <fullName evidence="10">Contactin</fullName>
    </recommendedName>
</protein>
<feature type="chain" id="PRO_5044744274" description="Contactin" evidence="4">
    <location>
        <begin position="21"/>
        <end position="1242"/>
    </location>
</feature>
<dbReference type="Pfam" id="PF07679">
    <property type="entry name" value="I-set"/>
    <property type="match status" value="1"/>
</dbReference>
<dbReference type="InterPro" id="IPR036179">
    <property type="entry name" value="Ig-like_dom_sf"/>
</dbReference>
<evidence type="ECO:0000256" key="1">
    <source>
        <dbReference type="ARBA" id="ARBA00022737"/>
    </source>
</evidence>
<dbReference type="InterPro" id="IPR003961">
    <property type="entry name" value="FN3_dom"/>
</dbReference>
<dbReference type="InterPro" id="IPR013098">
    <property type="entry name" value="Ig_I-set"/>
</dbReference>
<organism evidence="8 9">
    <name type="scientific">Sinanodonta woodiana</name>
    <name type="common">Chinese pond mussel</name>
    <name type="synonym">Anodonta woodiana</name>
    <dbReference type="NCBI Taxonomy" id="1069815"/>
    <lineage>
        <taxon>Eukaryota</taxon>
        <taxon>Metazoa</taxon>
        <taxon>Spiralia</taxon>
        <taxon>Lophotrochozoa</taxon>
        <taxon>Mollusca</taxon>
        <taxon>Bivalvia</taxon>
        <taxon>Autobranchia</taxon>
        <taxon>Heteroconchia</taxon>
        <taxon>Palaeoheterodonta</taxon>
        <taxon>Unionida</taxon>
        <taxon>Unionoidea</taxon>
        <taxon>Unionidae</taxon>
        <taxon>Unioninae</taxon>
        <taxon>Sinanodonta</taxon>
    </lineage>
</organism>
<keyword evidence="9" id="KW-1185">Reference proteome</keyword>
<feature type="domain" description="Ig-like" evidence="6">
    <location>
        <begin position="294"/>
        <end position="375"/>
    </location>
</feature>
<feature type="domain" description="C-type lectin" evidence="5">
    <location>
        <begin position="33"/>
        <end position="157"/>
    </location>
</feature>
<dbReference type="SMART" id="SM00060">
    <property type="entry name" value="FN3"/>
    <property type="match status" value="4"/>
</dbReference>
<evidence type="ECO:0000313" key="8">
    <source>
        <dbReference type="EMBL" id="KAL3860641.1"/>
    </source>
</evidence>
<feature type="domain" description="Ig-like" evidence="6">
    <location>
        <begin position="587"/>
        <end position="680"/>
    </location>
</feature>
<feature type="domain" description="Fibronectin type-III" evidence="7">
    <location>
        <begin position="781"/>
        <end position="895"/>
    </location>
</feature>
<evidence type="ECO:0008006" key="10">
    <source>
        <dbReference type="Google" id="ProtNLM"/>
    </source>
</evidence>
<feature type="domain" description="Ig-like" evidence="6">
    <location>
        <begin position="702"/>
        <end position="771"/>
    </location>
</feature>
<feature type="domain" description="Ig-like" evidence="6">
    <location>
        <begin position="495"/>
        <end position="584"/>
    </location>
</feature>
<dbReference type="InterPro" id="IPR003599">
    <property type="entry name" value="Ig_sub"/>
</dbReference>
<dbReference type="EMBL" id="JBJQND010000012">
    <property type="protein sequence ID" value="KAL3860641.1"/>
    <property type="molecule type" value="Genomic_DNA"/>
</dbReference>
<dbReference type="InterPro" id="IPR036116">
    <property type="entry name" value="FN3_sf"/>
</dbReference>
<dbReference type="FunFam" id="2.60.40.10:FF:000032">
    <property type="entry name" value="palladin isoform X1"/>
    <property type="match status" value="1"/>
</dbReference>
<dbReference type="PROSITE" id="PS50835">
    <property type="entry name" value="IG_LIKE"/>
    <property type="match status" value="6"/>
</dbReference>
<evidence type="ECO:0000259" key="7">
    <source>
        <dbReference type="PROSITE" id="PS50853"/>
    </source>
</evidence>
<dbReference type="SMART" id="SM00409">
    <property type="entry name" value="IG"/>
    <property type="match status" value="6"/>
</dbReference>
<dbReference type="SUPFAM" id="SSF48726">
    <property type="entry name" value="Immunoglobulin"/>
    <property type="match status" value="6"/>
</dbReference>
<feature type="domain" description="Ig-like" evidence="6">
    <location>
        <begin position="401"/>
        <end position="488"/>
    </location>
</feature>
<dbReference type="Pfam" id="PF00041">
    <property type="entry name" value="fn3"/>
    <property type="match status" value="1"/>
</dbReference>
<evidence type="ECO:0000256" key="4">
    <source>
        <dbReference type="SAM" id="SignalP"/>
    </source>
</evidence>
<keyword evidence="1" id="KW-0677">Repeat</keyword>
<dbReference type="PROSITE" id="PS50041">
    <property type="entry name" value="C_TYPE_LECTIN_2"/>
    <property type="match status" value="1"/>
</dbReference>
<evidence type="ECO:0000256" key="2">
    <source>
        <dbReference type="ARBA" id="ARBA00023157"/>
    </source>
</evidence>
<dbReference type="GO" id="GO:0016020">
    <property type="term" value="C:membrane"/>
    <property type="evidence" value="ECO:0007669"/>
    <property type="project" value="UniProtKB-SubCell"/>
</dbReference>
<comment type="caution">
    <text evidence="8">The sequence shown here is derived from an EMBL/GenBank/DDBJ whole genome shotgun (WGS) entry which is preliminary data.</text>
</comment>
<dbReference type="InterPro" id="IPR007110">
    <property type="entry name" value="Ig-like_dom"/>
</dbReference>
<dbReference type="SMART" id="SM00408">
    <property type="entry name" value="IGc2"/>
    <property type="match status" value="4"/>
</dbReference>
<dbReference type="InterPro" id="IPR016187">
    <property type="entry name" value="CTDL_fold"/>
</dbReference>
<evidence type="ECO:0000259" key="5">
    <source>
        <dbReference type="PROSITE" id="PS50041"/>
    </source>
</evidence>
<sequence length="1242" mass="139637">MTQSALGYLIILVKVTFIACQKLYNCPLGWESFESHCYKFEFGTAQSYQDANSACWVKGSALVSVNTRQEFEFVASWLLRHDIYNKYSWYTSGEYYTGLIKWNGDGSYTNDTTAYLPGILPDEKRKQKYVIFSFSDATQLYELRIVEGYTRRQYICEIPLKEVSRIVQINRGFDYGLPPTPYNKLEMGPKIALQPQNLIVIGDSPLVGLECVAKGNPQLQYTWFKLAEASWIEVSVTSDTRYTFSNGRFSIENPVETKDAGTYRCKMENHFGSLISVPISLSFGRLDQFSPNTPGPVEATLYQGTFLQCNPPSAKPALTCHWYKDNVFNFIRPELQPYQFISSNGNLYFSEVQDYDSGFYHCVVTLTGQPGDQISVVQPPSRTSKGIQLKINGATSSEYGPIIHNDFINVLPKPALVGLDIRLECFAYGRMPMIYSWTRSDATLPQGYRLSDSNRILTIPNAKMEDEGNYTCHVQRVMGSVTAAKSIYLVIQAKPTFIIPLHDMHADEGSELIWRCEVQAKPWATYSWYKNSFPLTSVPGEIEIRENVLWIRILDNTRDSGMYQCFATNAIGTATSGAQLRVLSFKPNFAKNPLSPEILAGEGGNITIECAPEAAPVPDIKWYHKGKDLTLIPGGDDRVSMTTEGSLIITKLSQEDQGLYKCIATNINGEGEMASRLTVASGFSISRYPVDAVVDVNQTHFFYCEASYNYEVFELVYVWKFNGRIINTDQDPFYRKSIVIPGSRGLYILNAQFKHSGIYECVAQTRLTEISAFAQLTVRGPPGEPVGVYAANIRRNSTSIRLYWIWNSVSDHGFPITYYVLEARTNYNPEWRVIETDIPSEMTLLQGVDHPDRRSYLVRNLSPHTAYSFRLRAGNTLFGAGDPSLPTSYYLMQPDKPTISPRNIGGGGGTEGTLTITWNALNREDEAGPGFGYEVFWRLLNTTLWSKQRVGNVTKHTATVGTEMYFLLYEVKVRAYNDHGDGPESPVNEIYSAEGVPVVQVKNVRGYPLNGTSAMITWSALPDSRETVKGKVIGYRIDYIDADYPRGVTDSIFILEQINHGVVIGLIPHHHYWFTVGVMTSAGTGTPSERFQIPVDEFAPSYYPEIVWVYSHGPHSVQVKWRGIKSIEFAEATLLGYKLKWWIAGDDIRSASERIVGKVFEAVIDGIQKNNVYKLRIMGFNRGGDGKNSPTVYFTLGGKVAFDAAIAEQVLVGYDCGEMPHYQIYYNTLVMVIGFVTMLRIS</sequence>
<keyword evidence="3" id="KW-0393">Immunoglobulin domain</keyword>
<evidence type="ECO:0000259" key="6">
    <source>
        <dbReference type="PROSITE" id="PS50835"/>
    </source>
</evidence>
<dbReference type="SMART" id="SM00034">
    <property type="entry name" value="CLECT"/>
    <property type="match status" value="1"/>
</dbReference>
<dbReference type="InterPro" id="IPR016186">
    <property type="entry name" value="C-type_lectin-like/link_sf"/>
</dbReference>
<feature type="signal peptide" evidence="4">
    <location>
        <begin position="1"/>
        <end position="20"/>
    </location>
</feature>
<keyword evidence="2" id="KW-1015">Disulfide bond</keyword>
<dbReference type="Pfam" id="PF13927">
    <property type="entry name" value="Ig_3"/>
    <property type="match status" value="3"/>
</dbReference>
<dbReference type="Gene3D" id="3.10.100.10">
    <property type="entry name" value="Mannose-Binding Protein A, subunit A"/>
    <property type="match status" value="1"/>
</dbReference>
<dbReference type="SUPFAM" id="SSF49265">
    <property type="entry name" value="Fibronectin type III"/>
    <property type="match status" value="2"/>
</dbReference>
<dbReference type="InterPro" id="IPR001304">
    <property type="entry name" value="C-type_lectin-like"/>
</dbReference>
<dbReference type="AlphaFoldDB" id="A0ABD3VHK5"/>